<comment type="caution">
    <text evidence="1">The sequence shown here is derived from an EMBL/GenBank/DDBJ whole genome shotgun (WGS) entry which is preliminary data.</text>
</comment>
<dbReference type="Proteomes" id="UP000320806">
    <property type="component" value="Unassembled WGS sequence"/>
</dbReference>
<evidence type="ECO:0000313" key="2">
    <source>
        <dbReference type="Proteomes" id="UP000320806"/>
    </source>
</evidence>
<evidence type="ECO:0000313" key="1">
    <source>
        <dbReference type="EMBL" id="TQJ14558.1"/>
    </source>
</evidence>
<organism evidence="1 2">
    <name type="scientific">Yimella lutea</name>
    <dbReference type="NCBI Taxonomy" id="587872"/>
    <lineage>
        <taxon>Bacteria</taxon>
        <taxon>Bacillati</taxon>
        <taxon>Actinomycetota</taxon>
        <taxon>Actinomycetes</taxon>
        <taxon>Micrococcales</taxon>
        <taxon>Dermacoccaceae</taxon>
        <taxon>Yimella</taxon>
    </lineage>
</organism>
<name>A0A542EGV5_9MICO</name>
<protein>
    <submittedName>
        <fullName evidence="1">Uncharacterized protein</fullName>
    </submittedName>
</protein>
<reference evidence="1 2" key="1">
    <citation type="submission" date="2019-06" db="EMBL/GenBank/DDBJ databases">
        <title>Sequencing the genomes of 1000 actinobacteria strains.</title>
        <authorList>
            <person name="Klenk H.-P."/>
        </authorList>
    </citation>
    <scope>NUCLEOTIDE SEQUENCE [LARGE SCALE GENOMIC DNA]</scope>
    <source>
        <strain evidence="1 2">DSM 19828</strain>
    </source>
</reference>
<accession>A0A542EGV5</accession>
<sequence>MTTQTKSPAPVSTQTTQVVDLVRDAYLAHEGTSHIAFADYLDGPNVVWTIGEYRLTASDELDEDTGRRCGYTWYIDVRDGDIWDEILEGGSDNEDDTRALITAFVAVTESDDVNIEVLLP</sequence>
<gene>
    <name evidence="1" type="ORF">FB459_2025</name>
</gene>
<dbReference type="RefSeq" id="WP_141928356.1">
    <property type="nucleotide sequence ID" value="NZ_BAABCI010000003.1"/>
</dbReference>
<dbReference type="AlphaFoldDB" id="A0A542EGV5"/>
<proteinExistence type="predicted"/>
<dbReference type="EMBL" id="VFMO01000001">
    <property type="protein sequence ID" value="TQJ14558.1"/>
    <property type="molecule type" value="Genomic_DNA"/>
</dbReference>
<keyword evidence="2" id="KW-1185">Reference proteome</keyword>